<reference evidence="5 8" key="2">
    <citation type="submission" date="2016-08" db="EMBL/GenBank/DDBJ databases">
        <title>Characterization of Isolates of Eisenbergiella tayi Derived from Blood Cultures, Using Whole Genome Sequencing.</title>
        <authorList>
            <person name="Bernier A.-M."/>
            <person name="Burdz T."/>
            <person name="Wiebe D."/>
            <person name="Bernard K."/>
        </authorList>
    </citation>
    <scope>NUCLEOTIDE SEQUENCE [LARGE SCALE GENOMIC DNA]</scope>
    <source>
        <strain evidence="5 8">NML120146</strain>
    </source>
</reference>
<evidence type="ECO:0000313" key="7">
    <source>
        <dbReference type="Proteomes" id="UP000094271"/>
    </source>
</evidence>
<evidence type="ECO:0000313" key="5">
    <source>
        <dbReference type="EMBL" id="ODR49793.1"/>
    </source>
</evidence>
<evidence type="ECO:0000313" key="9">
    <source>
        <dbReference type="Proteomes" id="UP000095003"/>
    </source>
</evidence>
<evidence type="ECO:0000313" key="3">
    <source>
        <dbReference type="EMBL" id="ODM11399.1"/>
    </source>
</evidence>
<dbReference type="AlphaFoldDB" id="A0A1E3A503"/>
<evidence type="ECO:0000256" key="1">
    <source>
        <dbReference type="SAM" id="Phobius"/>
    </source>
</evidence>
<name>A0A1E3A503_9FIRM</name>
<organism evidence="2 6">
    <name type="scientific">Eisenbergiella tayi</name>
    <dbReference type="NCBI Taxonomy" id="1432052"/>
    <lineage>
        <taxon>Bacteria</taxon>
        <taxon>Bacillati</taxon>
        <taxon>Bacillota</taxon>
        <taxon>Clostridia</taxon>
        <taxon>Lachnospirales</taxon>
        <taxon>Lachnospiraceae</taxon>
        <taxon>Eisenbergiella</taxon>
    </lineage>
</organism>
<dbReference type="OrthoDB" id="3173919at2"/>
<dbReference type="EMBL" id="MEHA01000021">
    <property type="protein sequence ID" value="ODR47053.1"/>
    <property type="molecule type" value="Genomic_DNA"/>
</dbReference>
<dbReference type="InterPro" id="IPR025962">
    <property type="entry name" value="SdpI/YhfL"/>
</dbReference>
<dbReference type="EMBL" id="MCGI01000002">
    <property type="protein sequence ID" value="ODM11399.1"/>
    <property type="molecule type" value="Genomic_DNA"/>
</dbReference>
<sequence length="133" mass="15091">MGFWIYMFLMDLLIPICMFGFGKRFQSRPPREINSAVGYRTSMSMKNEDTWQFAHHYMGRIWKISGIVTGAITLVVFLFLYGKGEDTVGTVGGVLCFIQMIPLIGVVAPTEKALHKAFDKDGKKCLSQKRKET</sequence>
<keyword evidence="8" id="KW-1185">Reference proteome</keyword>
<dbReference type="PATRIC" id="fig|1432052.3.peg.2208"/>
<dbReference type="Proteomes" id="UP000094271">
    <property type="component" value="Unassembled WGS sequence"/>
</dbReference>
<evidence type="ECO:0008006" key="10">
    <source>
        <dbReference type="Google" id="ProtNLM"/>
    </source>
</evidence>
<dbReference type="Pfam" id="PF13630">
    <property type="entry name" value="SdpI"/>
    <property type="match status" value="1"/>
</dbReference>
<comment type="caution">
    <text evidence="2">The sequence shown here is derived from an EMBL/GenBank/DDBJ whole genome shotgun (WGS) entry which is preliminary data.</text>
</comment>
<gene>
    <name evidence="3" type="ORF">BEH84_02008</name>
    <name evidence="4" type="ORF">BEI59_23845</name>
    <name evidence="2" type="ORF">BEI61_04355</name>
    <name evidence="5" type="ORF">BEI63_21950</name>
</gene>
<keyword evidence="1" id="KW-0812">Transmembrane</keyword>
<dbReference type="Proteomes" id="UP000094869">
    <property type="component" value="Unassembled WGS sequence"/>
</dbReference>
<feature type="transmembrane region" description="Helical" evidence="1">
    <location>
        <begin position="61"/>
        <end position="81"/>
    </location>
</feature>
<dbReference type="GeneID" id="93301079"/>
<protein>
    <recommendedName>
        <fullName evidence="10">SdpI family protein</fullName>
    </recommendedName>
</protein>
<dbReference type="EMBL" id="MEHD01000036">
    <property type="protein sequence ID" value="ODR49793.1"/>
    <property type="molecule type" value="Genomic_DNA"/>
</dbReference>
<evidence type="ECO:0000313" key="6">
    <source>
        <dbReference type="Proteomes" id="UP000094067"/>
    </source>
</evidence>
<keyword evidence="1" id="KW-0472">Membrane</keyword>
<evidence type="ECO:0000313" key="2">
    <source>
        <dbReference type="EMBL" id="ODM03557.1"/>
    </source>
</evidence>
<evidence type="ECO:0000313" key="4">
    <source>
        <dbReference type="EMBL" id="ODR47053.1"/>
    </source>
</evidence>
<reference evidence="4 7" key="3">
    <citation type="submission" date="2016-08" db="EMBL/GenBank/DDBJ databases">
        <authorList>
            <person name="Seilhamer J.J."/>
        </authorList>
    </citation>
    <scope>NUCLEOTIDE SEQUENCE [LARGE SCALE GENOMIC DNA]</scope>
    <source>
        <strain evidence="4 7">NML150140-1</strain>
    </source>
</reference>
<reference evidence="6 9" key="1">
    <citation type="submission" date="2016-07" db="EMBL/GenBank/DDBJ databases">
        <title>Characterization of isolates of Eisenbergiella tayi derived from blood cultures, using whole genome sequencing.</title>
        <authorList>
            <person name="Burdz T."/>
            <person name="Wiebe D."/>
            <person name="Huynh C."/>
            <person name="Bernard K."/>
        </authorList>
    </citation>
    <scope>NUCLEOTIDE SEQUENCE [LARGE SCALE GENOMIC DNA]</scope>
    <source>
        <strain evidence="2 6">NML 110608</strain>
        <strain evidence="3 9">NML 120489</strain>
    </source>
</reference>
<feature type="transmembrane region" description="Helical" evidence="1">
    <location>
        <begin position="6"/>
        <end position="22"/>
    </location>
</feature>
<dbReference type="Proteomes" id="UP000094067">
    <property type="component" value="Unassembled WGS sequence"/>
</dbReference>
<proteinExistence type="predicted"/>
<keyword evidence="1" id="KW-1133">Transmembrane helix</keyword>
<evidence type="ECO:0000313" key="8">
    <source>
        <dbReference type="Proteomes" id="UP000094869"/>
    </source>
</evidence>
<dbReference type="Proteomes" id="UP000095003">
    <property type="component" value="Unassembled WGS sequence"/>
</dbReference>
<feature type="transmembrane region" description="Helical" evidence="1">
    <location>
        <begin position="87"/>
        <end position="108"/>
    </location>
</feature>
<dbReference type="RefSeq" id="WP_069153997.1">
    <property type="nucleotide sequence ID" value="NZ_BAABXS010000001.1"/>
</dbReference>
<dbReference type="EMBL" id="MCGH01000003">
    <property type="protein sequence ID" value="ODM03557.1"/>
    <property type="molecule type" value="Genomic_DNA"/>
</dbReference>
<accession>A0A1E3A503</accession>